<evidence type="ECO:0000256" key="2">
    <source>
        <dbReference type="SAM" id="Phobius"/>
    </source>
</evidence>
<dbReference type="PANTHER" id="PTHR18964">
    <property type="entry name" value="ROK (REPRESSOR, ORF, KINASE) FAMILY"/>
    <property type="match status" value="1"/>
</dbReference>
<dbReference type="SUPFAM" id="SSF53067">
    <property type="entry name" value="Actin-like ATPase domain"/>
    <property type="match status" value="1"/>
</dbReference>
<dbReference type="InterPro" id="IPR043129">
    <property type="entry name" value="ATPase_NBD"/>
</dbReference>
<dbReference type="GeneID" id="75055614"/>
<reference evidence="3 4" key="1">
    <citation type="submission" date="2019-04" db="EMBL/GenBank/DDBJ databases">
        <authorList>
            <person name="Schori C."/>
            <person name="Ahrens C."/>
        </authorList>
    </citation>
    <scope>NUCLEOTIDE SEQUENCE [LARGE SCALE GENOMIC DNA]</scope>
    <source>
        <strain evidence="3 4">DSM 2950</strain>
    </source>
</reference>
<dbReference type="Gene3D" id="3.30.420.40">
    <property type="match status" value="2"/>
</dbReference>
<dbReference type="Pfam" id="PF00480">
    <property type="entry name" value="ROK"/>
    <property type="match status" value="1"/>
</dbReference>
<evidence type="ECO:0000256" key="1">
    <source>
        <dbReference type="ARBA" id="ARBA00006479"/>
    </source>
</evidence>
<comment type="similarity">
    <text evidence="1">Belongs to the ROK (NagC/XylR) family.</text>
</comment>
<dbReference type="PANTHER" id="PTHR18964:SF149">
    <property type="entry name" value="BIFUNCTIONAL UDP-N-ACETYLGLUCOSAMINE 2-EPIMERASE_N-ACETYLMANNOSAMINE KINASE"/>
    <property type="match status" value="1"/>
</dbReference>
<keyword evidence="2" id="KW-0472">Membrane</keyword>
<dbReference type="Proteomes" id="UP000515789">
    <property type="component" value="Chromosome"/>
</dbReference>
<dbReference type="PROSITE" id="PS01125">
    <property type="entry name" value="ROK"/>
    <property type="match status" value="1"/>
</dbReference>
<dbReference type="InterPro" id="IPR049874">
    <property type="entry name" value="ROK_cs"/>
</dbReference>
<keyword evidence="2" id="KW-0812">Transmembrane</keyword>
<sequence>MKKYRIGMDLGGTNIKTSLFAKDFLAVAEQRTPTMVQLGSDGVLERMENNIRELLSKAGAVTEEVECMGMGVPGLLDIENGISLFSPNFPKWENVPIAGWFKERLGIPVFIDNDVRVNLYGECYFGAGKGKKNVVLLILGTGLGAGVMIDGHILYGATCSMGEIGHMNMYREGRPCRCKSSGCLGRYVSALGLLRTVKEKIEAKEETILTDWVGNPDEITAEMVSRAFDAGDLLAREAMEETGEILGFGLVNVINLYNPECVIIGGGMSAAGERLLSKARKIVDTHALEISRKACTIVTAQLGDASGMLGAAKAASIKMAEQIRDIR</sequence>
<evidence type="ECO:0000313" key="4">
    <source>
        <dbReference type="Proteomes" id="UP000515789"/>
    </source>
</evidence>
<name>A0A7G5MSG9_9FIRM</name>
<accession>A0A7G5MSG9</accession>
<dbReference type="InterPro" id="IPR000600">
    <property type="entry name" value="ROK"/>
</dbReference>
<proteinExistence type="inferred from homology"/>
<gene>
    <name evidence="3" type="ORF">E5259_08150</name>
</gene>
<keyword evidence="2" id="KW-1133">Transmembrane helix</keyword>
<evidence type="ECO:0000313" key="3">
    <source>
        <dbReference type="EMBL" id="QMW77562.1"/>
    </source>
</evidence>
<protein>
    <submittedName>
        <fullName evidence="3">ROK family protein</fullName>
    </submittedName>
</protein>
<dbReference type="EMBL" id="CP039126">
    <property type="protein sequence ID" value="QMW77562.1"/>
    <property type="molecule type" value="Genomic_DNA"/>
</dbReference>
<dbReference type="AlphaFoldDB" id="A0A7G5MSG9"/>
<dbReference type="RefSeq" id="WP_018598337.1">
    <property type="nucleotide sequence ID" value="NZ_AP031416.1"/>
</dbReference>
<organism evidence="3 4">
    <name type="scientific">Blautia producta</name>
    <dbReference type="NCBI Taxonomy" id="33035"/>
    <lineage>
        <taxon>Bacteria</taxon>
        <taxon>Bacillati</taxon>
        <taxon>Bacillota</taxon>
        <taxon>Clostridia</taxon>
        <taxon>Lachnospirales</taxon>
        <taxon>Lachnospiraceae</taxon>
        <taxon>Blautia</taxon>
    </lineage>
</organism>
<feature type="transmembrane region" description="Helical" evidence="2">
    <location>
        <begin position="134"/>
        <end position="155"/>
    </location>
</feature>